<dbReference type="EMBL" id="MRCX01000037">
    <property type="protein sequence ID" value="RKK78648.1"/>
    <property type="molecule type" value="Genomic_DNA"/>
</dbReference>
<accession>A0A420NEF6</accession>
<name>A0A420NEF6_FUSOX</name>
<organism evidence="1 2">
    <name type="scientific">Fusarium oxysporum</name>
    <name type="common">Fusarium vascular wilt</name>
    <dbReference type="NCBI Taxonomy" id="5507"/>
    <lineage>
        <taxon>Eukaryota</taxon>
        <taxon>Fungi</taxon>
        <taxon>Dikarya</taxon>
        <taxon>Ascomycota</taxon>
        <taxon>Pezizomycotina</taxon>
        <taxon>Sordariomycetes</taxon>
        <taxon>Hypocreomycetidae</taxon>
        <taxon>Hypocreales</taxon>
        <taxon>Nectriaceae</taxon>
        <taxon>Fusarium</taxon>
        <taxon>Fusarium oxysporum species complex</taxon>
    </lineage>
</organism>
<dbReference type="AlphaFoldDB" id="A0A420NEF6"/>
<gene>
    <name evidence="1" type="ORF">BFJ69_g5401</name>
</gene>
<protein>
    <submittedName>
        <fullName evidence="1">Uncharacterized protein</fullName>
    </submittedName>
</protein>
<sequence length="93" mass="10120">MPTHGMDEYSSAGWAADLGFGLEAVSNILPEARSPKDMPTGEDHSPVGVSLVVLELVVKWENSDVLPTDATFWGKIPEFNIVSLDIRGEPRPE</sequence>
<evidence type="ECO:0000313" key="2">
    <source>
        <dbReference type="Proteomes" id="UP000285084"/>
    </source>
</evidence>
<dbReference type="Proteomes" id="UP000285084">
    <property type="component" value="Unassembled WGS sequence"/>
</dbReference>
<evidence type="ECO:0000313" key="1">
    <source>
        <dbReference type="EMBL" id="RKK78648.1"/>
    </source>
</evidence>
<reference evidence="1 2" key="1">
    <citation type="journal article" date="2018" name="Sci. Rep.">
        <title>Characterisation of pathogen-specific regions and novel effector candidates in Fusarium oxysporum f. sp. cepae.</title>
        <authorList>
            <person name="Armitage A.D."/>
            <person name="Taylor A."/>
            <person name="Sobczyk M.K."/>
            <person name="Baxter L."/>
            <person name="Greenfield B.P."/>
            <person name="Bates H.J."/>
            <person name="Wilson F."/>
            <person name="Jackson A.C."/>
            <person name="Ott S."/>
            <person name="Harrison R.J."/>
            <person name="Clarkson J.P."/>
        </authorList>
    </citation>
    <scope>NUCLEOTIDE SEQUENCE [LARGE SCALE GENOMIC DNA]</scope>
    <source>
        <strain evidence="1 2">Fo_A13</strain>
    </source>
</reference>
<comment type="caution">
    <text evidence="1">The sequence shown here is derived from an EMBL/GenBank/DDBJ whole genome shotgun (WGS) entry which is preliminary data.</text>
</comment>
<proteinExistence type="predicted"/>
<dbReference type="VEuPathDB" id="FungiDB:FOMG_12648"/>